<dbReference type="RefSeq" id="WP_345144362.1">
    <property type="nucleotide sequence ID" value="NZ_BAABAT010000091.1"/>
</dbReference>
<evidence type="ECO:0000256" key="4">
    <source>
        <dbReference type="ARBA" id="ARBA00022840"/>
    </source>
</evidence>
<proteinExistence type="inferred from homology"/>
<name>A0ABP8DVJ0_9ACTN</name>
<gene>
    <name evidence="6" type="ORF">GCM10022255_114160</name>
</gene>
<dbReference type="Pfam" id="PF02223">
    <property type="entry name" value="Thymidylate_kin"/>
    <property type="match status" value="1"/>
</dbReference>
<evidence type="ECO:0000259" key="5">
    <source>
        <dbReference type="Pfam" id="PF02223"/>
    </source>
</evidence>
<keyword evidence="7" id="KW-1185">Reference proteome</keyword>
<keyword evidence="3" id="KW-0547">Nucleotide-binding</keyword>
<evidence type="ECO:0000256" key="3">
    <source>
        <dbReference type="ARBA" id="ARBA00022741"/>
    </source>
</evidence>
<sequence length="210" mass="23106">MIRTVALIGIDGSGKSTQAQWLADWLTLTGTPASYHRNAAGRVFFGRVARWLGRRDAEHLLGVRMFLLVETALRWLVIARALLLARLTGTVAVMDRHTACQYVSITVRGGRPRLARLLFAAFPAPDLICHLAVPPEVAQARVDARGKDHEELDYLKACDHAYRALPEAPDFTVVDAAADPATVQADLRRAVLARPAGRRPRTVQYLLPIG</sequence>
<dbReference type="SUPFAM" id="SSF52540">
    <property type="entry name" value="P-loop containing nucleoside triphosphate hydrolases"/>
    <property type="match status" value="1"/>
</dbReference>
<evidence type="ECO:0000313" key="6">
    <source>
        <dbReference type="EMBL" id="GAA4264053.1"/>
    </source>
</evidence>
<accession>A0ABP8DVJ0</accession>
<comment type="similarity">
    <text evidence="1">Belongs to the thymidylate kinase family.</text>
</comment>
<evidence type="ECO:0000256" key="2">
    <source>
        <dbReference type="ARBA" id="ARBA00017144"/>
    </source>
</evidence>
<dbReference type="EMBL" id="BAABAT010000091">
    <property type="protein sequence ID" value="GAA4264053.1"/>
    <property type="molecule type" value="Genomic_DNA"/>
</dbReference>
<evidence type="ECO:0000256" key="1">
    <source>
        <dbReference type="ARBA" id="ARBA00009776"/>
    </source>
</evidence>
<dbReference type="InterPro" id="IPR039430">
    <property type="entry name" value="Thymidylate_kin-like_dom"/>
</dbReference>
<dbReference type="InterPro" id="IPR027417">
    <property type="entry name" value="P-loop_NTPase"/>
</dbReference>
<dbReference type="Gene3D" id="3.40.50.300">
    <property type="entry name" value="P-loop containing nucleotide triphosphate hydrolases"/>
    <property type="match status" value="1"/>
</dbReference>
<comment type="caution">
    <text evidence="6">The sequence shown here is derived from an EMBL/GenBank/DDBJ whole genome shotgun (WGS) entry which is preliminary data.</text>
</comment>
<dbReference type="Proteomes" id="UP001500620">
    <property type="component" value="Unassembled WGS sequence"/>
</dbReference>
<protein>
    <recommendedName>
        <fullName evidence="2">Thymidylate kinase</fullName>
    </recommendedName>
</protein>
<organism evidence="6 7">
    <name type="scientific">Dactylosporangium darangshiense</name>
    <dbReference type="NCBI Taxonomy" id="579108"/>
    <lineage>
        <taxon>Bacteria</taxon>
        <taxon>Bacillati</taxon>
        <taxon>Actinomycetota</taxon>
        <taxon>Actinomycetes</taxon>
        <taxon>Micromonosporales</taxon>
        <taxon>Micromonosporaceae</taxon>
        <taxon>Dactylosporangium</taxon>
    </lineage>
</organism>
<reference evidence="7" key="1">
    <citation type="journal article" date="2019" name="Int. J. Syst. Evol. Microbiol.">
        <title>The Global Catalogue of Microorganisms (GCM) 10K type strain sequencing project: providing services to taxonomists for standard genome sequencing and annotation.</title>
        <authorList>
            <consortium name="The Broad Institute Genomics Platform"/>
            <consortium name="The Broad Institute Genome Sequencing Center for Infectious Disease"/>
            <person name="Wu L."/>
            <person name="Ma J."/>
        </authorList>
    </citation>
    <scope>NUCLEOTIDE SEQUENCE [LARGE SCALE GENOMIC DNA]</scope>
    <source>
        <strain evidence="7">JCM 17441</strain>
    </source>
</reference>
<dbReference type="PANTHER" id="PTHR10344">
    <property type="entry name" value="THYMIDYLATE KINASE"/>
    <property type="match status" value="1"/>
</dbReference>
<keyword evidence="4" id="KW-0067">ATP-binding</keyword>
<dbReference type="PANTHER" id="PTHR10344:SF4">
    <property type="entry name" value="UMP-CMP KINASE 2, MITOCHONDRIAL"/>
    <property type="match status" value="1"/>
</dbReference>
<evidence type="ECO:0000313" key="7">
    <source>
        <dbReference type="Proteomes" id="UP001500620"/>
    </source>
</evidence>
<feature type="domain" description="Thymidylate kinase-like" evidence="5">
    <location>
        <begin position="9"/>
        <end position="185"/>
    </location>
</feature>